<evidence type="ECO:0000256" key="1">
    <source>
        <dbReference type="SAM" id="Phobius"/>
    </source>
</evidence>
<feature type="transmembrane region" description="Helical" evidence="1">
    <location>
        <begin position="364"/>
        <end position="384"/>
    </location>
</feature>
<dbReference type="PRINTS" id="PR00702">
    <property type="entry name" value="ACRIFLAVINRP"/>
</dbReference>
<dbReference type="PANTHER" id="PTHR32063">
    <property type="match status" value="1"/>
</dbReference>
<evidence type="ECO:0000313" key="2">
    <source>
        <dbReference type="EMBL" id="MDT0617527.1"/>
    </source>
</evidence>
<feature type="transmembrane region" description="Helical" evidence="1">
    <location>
        <begin position="390"/>
        <end position="409"/>
    </location>
</feature>
<feature type="transmembrane region" description="Helical" evidence="1">
    <location>
        <begin position="445"/>
        <end position="470"/>
    </location>
</feature>
<keyword evidence="1" id="KW-1133">Transmembrane helix</keyword>
<dbReference type="Gene3D" id="1.20.1640.10">
    <property type="entry name" value="Multidrug efflux transporter AcrB transmembrane domain"/>
    <property type="match status" value="2"/>
</dbReference>
<sequence>MLGVIIDLALRLRGVVLALAVMLFGYGGWMLSQAGLDIFPEFSPKQVVIQTEAPGLTAEQAEVQVSQPIENALAGLNDLKLIRSQSMQGLSVVTLIFQPHTDIYRNRQIVAERLGTVDSRLPPGVAAPVINPLSSSSATVMTIGVTSPSRSLMDLRDAVDGTLVPRLLSVPGVADVNVFGGDILQLQIQVDPEALQAQGVSLAQVRTAAMRATGVQGAGFLANRNQQLPITVTGTPETAASLREVTVQTGPGGRRLQLADIATVEEAPEPAFGAAQVMGEPGVVMMVIGQYQANTLTVSRNIEAALDDLDVALAADDIELHDHLFRPADYIEASFASIAGHLMIGAGFVVIVLLLFLYNWRAAVISALAIPLSLLGATILLLAFGVNLNVMVLGGLAIALGEVVDDAIIDTENIARRLRENRALAQPRSFLAVIYDASMEVRGSVVYATFIVVLAFVPLLTLGGVAGRLFAPLGMAYILAILVSLVVALTITPALAAMLLTGKGQRSDEPPVTRWLKPRYERTLARIGTRPRLALGVALAVSAGGIALLPLFGGAFLPELREGHYIVHTTSLPGTSLDESIRHGKQLTEQWREIPGIRSVSQWAGRAERGADTYGTHYSEYEIDFEKGLSGPEQQAVIDALNAVLRDFPGISYESNTFLTERIDETISGYTAPVVINIFGHDLRELDRLAAQVAEVIREVPGAAEVQVRSSADVPLLAVDLDNARLTRHGIAPMDAVAAIRTAYRGDVVGHYYEGNRRREVNLILAPEDRRNPASVAELPIADGDGRLRPLSDLARVEQVAGRYNVLHEGAQRVQVVTADVDGRDLASFFDDLRDRVLDDVTFSADTYPEFTGAALEQAEARRELILHSLLAGGAILIMIFVALGNLRNTALVLLNLPFSLVGGVVAAWLTGGWLSIGSLVGFVTLFGITVRNSIMLASHYRHLVVDEGLPWNAETARRGARERLTAILVTALVTALAMLPIAIGSDNPGREIMGPMAAIIIGGLVSSTVLNLLILPSVFLRFGWFGVAR</sequence>
<feature type="transmembrane region" description="Helical" evidence="1">
    <location>
        <begin position="335"/>
        <end position="357"/>
    </location>
</feature>
<keyword evidence="3" id="KW-1185">Reference proteome</keyword>
<name>A0ABU3B4Z2_9GAMM</name>
<dbReference type="SUPFAM" id="SSF82866">
    <property type="entry name" value="Multidrug efflux transporter AcrB transmembrane domain"/>
    <property type="match status" value="2"/>
</dbReference>
<feature type="transmembrane region" description="Helical" evidence="1">
    <location>
        <begin position="997"/>
        <end position="1021"/>
    </location>
</feature>
<keyword evidence="1" id="KW-0812">Transmembrane</keyword>
<feature type="transmembrane region" description="Helical" evidence="1">
    <location>
        <begin position="12"/>
        <end position="31"/>
    </location>
</feature>
<gene>
    <name evidence="2" type="ORF">RM531_03500</name>
</gene>
<dbReference type="SUPFAM" id="SSF82693">
    <property type="entry name" value="Multidrug efflux transporter AcrB pore domain, PN1, PN2, PC1 and PC2 subdomains"/>
    <property type="match status" value="2"/>
</dbReference>
<evidence type="ECO:0000313" key="3">
    <source>
        <dbReference type="Proteomes" id="UP001259982"/>
    </source>
</evidence>
<dbReference type="Gene3D" id="3.30.70.1320">
    <property type="entry name" value="Multidrug efflux transporter AcrB pore domain like"/>
    <property type="match status" value="1"/>
</dbReference>
<dbReference type="Pfam" id="PF00873">
    <property type="entry name" value="ACR_tran"/>
    <property type="match status" value="1"/>
</dbReference>
<feature type="transmembrane region" description="Helical" evidence="1">
    <location>
        <begin position="476"/>
        <end position="500"/>
    </location>
</feature>
<protein>
    <submittedName>
        <fullName evidence="2">Efflux RND transporter permease subunit</fullName>
    </submittedName>
</protein>
<dbReference type="Proteomes" id="UP001259982">
    <property type="component" value="Unassembled WGS sequence"/>
</dbReference>
<proteinExistence type="predicted"/>
<comment type="caution">
    <text evidence="2">The sequence shown here is derived from an EMBL/GenBank/DDBJ whole genome shotgun (WGS) entry which is preliminary data.</text>
</comment>
<feature type="transmembrane region" description="Helical" evidence="1">
    <location>
        <begin position="865"/>
        <end position="884"/>
    </location>
</feature>
<feature type="transmembrane region" description="Helical" evidence="1">
    <location>
        <begin position="891"/>
        <end position="910"/>
    </location>
</feature>
<feature type="transmembrane region" description="Helical" evidence="1">
    <location>
        <begin position="916"/>
        <end position="935"/>
    </location>
</feature>
<keyword evidence="1" id="KW-0472">Membrane</keyword>
<dbReference type="Gene3D" id="3.30.70.1440">
    <property type="entry name" value="Multidrug efflux transporter AcrB pore domain"/>
    <property type="match status" value="1"/>
</dbReference>
<dbReference type="InterPro" id="IPR001036">
    <property type="entry name" value="Acrflvin-R"/>
</dbReference>
<dbReference type="InterPro" id="IPR027463">
    <property type="entry name" value="AcrB_DN_DC_subdom"/>
</dbReference>
<feature type="transmembrane region" description="Helical" evidence="1">
    <location>
        <begin position="965"/>
        <end position="985"/>
    </location>
</feature>
<dbReference type="PANTHER" id="PTHR32063:SF4">
    <property type="entry name" value="SLR6043 PROTEIN"/>
    <property type="match status" value="1"/>
</dbReference>
<dbReference type="SUPFAM" id="SSF82714">
    <property type="entry name" value="Multidrug efflux transporter AcrB TolC docking domain, DN and DC subdomains"/>
    <property type="match status" value="2"/>
</dbReference>
<accession>A0ABU3B4Z2</accession>
<dbReference type="Gene3D" id="3.30.70.1430">
    <property type="entry name" value="Multidrug efflux transporter AcrB pore domain"/>
    <property type="match status" value="2"/>
</dbReference>
<organism evidence="2 3">
    <name type="scientific">Spectribacter acetivorans</name>
    <dbReference type="NCBI Taxonomy" id="3075603"/>
    <lineage>
        <taxon>Bacteria</taxon>
        <taxon>Pseudomonadati</taxon>
        <taxon>Pseudomonadota</taxon>
        <taxon>Gammaproteobacteria</taxon>
        <taxon>Salinisphaerales</taxon>
        <taxon>Salinisphaeraceae</taxon>
        <taxon>Spectribacter</taxon>
    </lineage>
</organism>
<dbReference type="Gene3D" id="3.30.2090.10">
    <property type="entry name" value="Multidrug efflux transporter AcrB TolC docking domain, DN and DC subdomains"/>
    <property type="match status" value="2"/>
</dbReference>
<feature type="transmembrane region" description="Helical" evidence="1">
    <location>
        <begin position="533"/>
        <end position="557"/>
    </location>
</feature>
<dbReference type="EMBL" id="JAVRHY010000002">
    <property type="protein sequence ID" value="MDT0617527.1"/>
    <property type="molecule type" value="Genomic_DNA"/>
</dbReference>
<reference evidence="2 3" key="1">
    <citation type="submission" date="2023-09" db="EMBL/GenBank/DDBJ databases">
        <authorList>
            <person name="Rey-Velasco X."/>
        </authorList>
    </citation>
    <scope>NUCLEOTIDE SEQUENCE [LARGE SCALE GENOMIC DNA]</scope>
    <source>
        <strain evidence="2 3">P385</strain>
    </source>
</reference>
<dbReference type="RefSeq" id="WP_311657341.1">
    <property type="nucleotide sequence ID" value="NZ_JAVRHY010000002.1"/>
</dbReference>